<dbReference type="InterPro" id="IPR046952">
    <property type="entry name" value="GSHR/TRXR-like"/>
</dbReference>
<dbReference type="EC" id="1.8.1.7" evidence="11"/>
<dbReference type="PANTHER" id="PTHR42737:SF2">
    <property type="entry name" value="GLUTATHIONE REDUCTASE"/>
    <property type="match status" value="1"/>
</dbReference>
<dbReference type="InterPro" id="IPR023753">
    <property type="entry name" value="FAD/NAD-binding_dom"/>
</dbReference>
<reference evidence="11" key="1">
    <citation type="submission" date="2022-08" db="EMBL/GenBank/DDBJ databases">
        <authorList>
            <person name="Dzunkova M."/>
            <person name="La Clair J."/>
            <person name="Tyml T."/>
            <person name="Doud D."/>
            <person name="Schulz F."/>
            <person name="Piquer S."/>
            <person name="Porcel Sanchis D."/>
            <person name="Osborn A."/>
            <person name="Robinson D."/>
            <person name="Louie K.B."/>
            <person name="Bowen B.P."/>
            <person name="Bowers R."/>
            <person name="Lee J."/>
            <person name="Arnau Llombart V."/>
            <person name="Diaz Villanueva W."/>
            <person name="Gosliner T."/>
            <person name="Northen T."/>
            <person name="Cheng J.-F."/>
            <person name="Burkart M.D."/>
            <person name="Woyke T."/>
        </authorList>
    </citation>
    <scope>NUCLEOTIDE SEQUENCE</scope>
    <source>
        <strain evidence="11">Df01</strain>
    </source>
</reference>
<keyword evidence="6" id="KW-1015">Disulfide bond</keyword>
<comment type="cofactor">
    <cofactor evidence="1">
        <name>FAD</name>
        <dbReference type="ChEBI" id="CHEBI:57692"/>
    </cofactor>
</comment>
<dbReference type="InterPro" id="IPR004099">
    <property type="entry name" value="Pyr_nucl-diS_OxRdtase_dimer"/>
</dbReference>
<accession>A0ABT7QLF8</accession>
<reference evidence="11" key="2">
    <citation type="journal article" date="2023" name="Microbiome">
        <title>Synthase-selected sorting approach identifies a beta-lactone synthase in a nudibranch symbiotic bacterium.</title>
        <authorList>
            <person name="Dzunkova M."/>
            <person name="La Clair J.J."/>
            <person name="Tyml T."/>
            <person name="Doud D."/>
            <person name="Schulz F."/>
            <person name="Piquer-Esteban S."/>
            <person name="Porcel Sanchis D."/>
            <person name="Osborn A."/>
            <person name="Robinson D."/>
            <person name="Louie K.B."/>
            <person name="Bowen B.P."/>
            <person name="Bowers R.M."/>
            <person name="Lee J."/>
            <person name="Arnau V."/>
            <person name="Diaz-Villanueva W."/>
            <person name="Stepanauskas R."/>
            <person name="Gosliner T."/>
            <person name="Date S.V."/>
            <person name="Northen T.R."/>
            <person name="Cheng J.F."/>
            <person name="Burkart M.D."/>
            <person name="Woyke T."/>
        </authorList>
    </citation>
    <scope>NUCLEOTIDE SEQUENCE</scope>
    <source>
        <strain evidence="11">Df01</strain>
    </source>
</reference>
<dbReference type="GO" id="GO:0004362">
    <property type="term" value="F:glutathione-disulfide reductase (NADPH) activity"/>
    <property type="evidence" value="ECO:0007669"/>
    <property type="project" value="UniProtKB-EC"/>
</dbReference>
<evidence type="ECO:0000256" key="1">
    <source>
        <dbReference type="ARBA" id="ARBA00001974"/>
    </source>
</evidence>
<dbReference type="PRINTS" id="PR00368">
    <property type="entry name" value="FADPNR"/>
</dbReference>
<keyword evidence="4 8" id="KW-0274">FAD</keyword>
<dbReference type="InterPro" id="IPR012999">
    <property type="entry name" value="Pyr_OxRdtase_I_AS"/>
</dbReference>
<dbReference type="Proteomes" id="UP001168167">
    <property type="component" value="Unassembled WGS sequence"/>
</dbReference>
<evidence type="ECO:0000313" key="11">
    <source>
        <dbReference type="EMBL" id="MDM5147436.1"/>
    </source>
</evidence>
<dbReference type="SUPFAM" id="SSF51905">
    <property type="entry name" value="FAD/NAD(P)-binding domain"/>
    <property type="match status" value="1"/>
</dbReference>
<name>A0ABT7QLF8_9GAMM</name>
<comment type="caution">
    <text evidence="11">The sequence shown here is derived from an EMBL/GenBank/DDBJ whole genome shotgun (WGS) entry which is preliminary data.</text>
</comment>
<evidence type="ECO:0000256" key="8">
    <source>
        <dbReference type="RuleBase" id="RU003691"/>
    </source>
</evidence>
<dbReference type="Gene3D" id="3.30.390.30">
    <property type="match status" value="1"/>
</dbReference>
<dbReference type="NCBIfam" id="NF004776">
    <property type="entry name" value="PRK06116.1"/>
    <property type="match status" value="1"/>
</dbReference>
<keyword evidence="7 8" id="KW-0676">Redox-active center</keyword>
<dbReference type="PRINTS" id="PR00411">
    <property type="entry name" value="PNDRDTASEI"/>
</dbReference>
<dbReference type="InterPro" id="IPR001100">
    <property type="entry name" value="Pyr_nuc-diS_OxRdtase"/>
</dbReference>
<feature type="domain" description="FAD/NAD(P)-binding" evidence="10">
    <location>
        <begin position="3"/>
        <end position="316"/>
    </location>
</feature>
<evidence type="ECO:0000256" key="5">
    <source>
        <dbReference type="ARBA" id="ARBA00023002"/>
    </source>
</evidence>
<protein>
    <submittedName>
        <fullName evidence="11">Glutathione-disulfide reductase</fullName>
        <ecNumber evidence="11">1.8.1.7</ecNumber>
    </submittedName>
</protein>
<evidence type="ECO:0000256" key="3">
    <source>
        <dbReference type="ARBA" id="ARBA00022630"/>
    </source>
</evidence>
<evidence type="ECO:0000259" key="9">
    <source>
        <dbReference type="Pfam" id="PF02852"/>
    </source>
</evidence>
<dbReference type="SUPFAM" id="SSF55424">
    <property type="entry name" value="FAD/NAD-linked reductases, dimerisation (C-terminal) domain"/>
    <property type="match status" value="1"/>
</dbReference>
<dbReference type="Pfam" id="PF02852">
    <property type="entry name" value="Pyr_redox_dim"/>
    <property type="match status" value="1"/>
</dbReference>
<organism evidence="11 12">
    <name type="scientific">Candidatus Doriopsillibacter californiensis</name>
    <dbReference type="NCBI Taxonomy" id="2970740"/>
    <lineage>
        <taxon>Bacteria</taxon>
        <taxon>Pseudomonadati</taxon>
        <taxon>Pseudomonadota</taxon>
        <taxon>Gammaproteobacteria</taxon>
        <taxon>Candidatus Tethybacterales</taxon>
        <taxon>Candidatus Persebacteraceae</taxon>
        <taxon>Candidatus Doriopsillibacter</taxon>
    </lineage>
</organism>
<evidence type="ECO:0000256" key="7">
    <source>
        <dbReference type="ARBA" id="ARBA00023284"/>
    </source>
</evidence>
<evidence type="ECO:0000256" key="2">
    <source>
        <dbReference type="ARBA" id="ARBA00007532"/>
    </source>
</evidence>
<dbReference type="Gene3D" id="3.50.50.60">
    <property type="entry name" value="FAD/NAD(P)-binding domain"/>
    <property type="match status" value="2"/>
</dbReference>
<dbReference type="PIRSF" id="PIRSF000350">
    <property type="entry name" value="Mercury_reductase_MerA"/>
    <property type="match status" value="1"/>
</dbReference>
<dbReference type="EMBL" id="JANQAO010000002">
    <property type="protein sequence ID" value="MDM5147436.1"/>
    <property type="molecule type" value="Genomic_DNA"/>
</dbReference>
<sequence length="449" mass="47432">MQYDLFVIGGGSGGVRAARLAAAQGARVALAERGALGGTCVNVGCVPKKLFVYAASFAEEAAAAPAFGWTQAVAGTMQWDVLRDNKNREIQRLNAVYEKLLTSAGVHLIAAEAQLVGERRVRAGNIEFHADKVLLAVGGAPVRLNIPGADMALLSDDMFYLSELPRRAVVVGGGYIALEFAGILAGLGVDTSLCFRADLPLRSFDEDLREHIATEIAARGVTVRAGVAPQKIIKQASGALRVCFAGGDDTEADLVMFASGRRPLTDNIGLEHTLVKPRANGTLPVNADYQTAADWLYAIGDVLDTPALTPVATAEAGVFVDRVFCGNTAAQLDYAHIPTAVFSRPPMATVGMSEEMARDAGINPVIYKSVFRPMKSGFSGNTTQTLMKLVTAPDNGRVLGAHMIGDDAAEIIQGLAVAIRLGATKQDFDSTIGVHPTSAEEFVTMRQMS</sequence>
<keyword evidence="3 8" id="KW-0285">Flavoprotein</keyword>
<evidence type="ECO:0000313" key="12">
    <source>
        <dbReference type="Proteomes" id="UP001168167"/>
    </source>
</evidence>
<evidence type="ECO:0000259" key="10">
    <source>
        <dbReference type="Pfam" id="PF07992"/>
    </source>
</evidence>
<gene>
    <name evidence="11" type="primary">gorA</name>
    <name evidence="11" type="ORF">NQX30_03505</name>
</gene>
<keyword evidence="5 8" id="KW-0560">Oxidoreductase</keyword>
<dbReference type="PROSITE" id="PS00076">
    <property type="entry name" value="PYRIDINE_REDOX_1"/>
    <property type="match status" value="1"/>
</dbReference>
<comment type="similarity">
    <text evidence="2 8">Belongs to the class-I pyridine nucleotide-disulfide oxidoreductase family.</text>
</comment>
<keyword evidence="12" id="KW-1185">Reference proteome</keyword>
<proteinExistence type="inferred from homology"/>
<dbReference type="InterPro" id="IPR016156">
    <property type="entry name" value="FAD/NAD-linked_Rdtase_dimer_sf"/>
</dbReference>
<evidence type="ECO:0000256" key="6">
    <source>
        <dbReference type="ARBA" id="ARBA00023157"/>
    </source>
</evidence>
<dbReference type="InterPro" id="IPR036188">
    <property type="entry name" value="FAD/NAD-bd_sf"/>
</dbReference>
<dbReference type="PANTHER" id="PTHR42737">
    <property type="entry name" value="GLUTATHIONE REDUCTASE"/>
    <property type="match status" value="1"/>
</dbReference>
<dbReference type="Pfam" id="PF07992">
    <property type="entry name" value="Pyr_redox_2"/>
    <property type="match status" value="1"/>
</dbReference>
<evidence type="ECO:0000256" key="4">
    <source>
        <dbReference type="ARBA" id="ARBA00022827"/>
    </source>
</evidence>
<feature type="domain" description="Pyridine nucleotide-disulphide oxidoreductase dimerisation" evidence="9">
    <location>
        <begin position="337"/>
        <end position="445"/>
    </location>
</feature>